<name>A0ABV6GDT5_9BACI</name>
<dbReference type="Proteomes" id="UP001589854">
    <property type="component" value="Unassembled WGS sequence"/>
</dbReference>
<dbReference type="RefSeq" id="WP_378933507.1">
    <property type="nucleotide sequence ID" value="NZ_JBHLVO010000006.1"/>
</dbReference>
<gene>
    <name evidence="1" type="ORF">ACFFIX_10335</name>
</gene>
<evidence type="ECO:0000313" key="2">
    <source>
        <dbReference type="Proteomes" id="UP001589854"/>
    </source>
</evidence>
<sequence length="52" mass="6048">MKDDFTKWVEFGKELEKEGVTIIEVKKMISAYRIIDSVMNGLNKLESDVIKK</sequence>
<comment type="caution">
    <text evidence="1">The sequence shown here is derived from an EMBL/GenBank/DDBJ whole genome shotgun (WGS) entry which is preliminary data.</text>
</comment>
<reference evidence="1 2" key="1">
    <citation type="submission" date="2024-09" db="EMBL/GenBank/DDBJ databases">
        <authorList>
            <person name="Sun Q."/>
            <person name="Mori K."/>
        </authorList>
    </citation>
    <scope>NUCLEOTIDE SEQUENCE [LARGE SCALE GENOMIC DNA]</scope>
    <source>
        <strain evidence="1 2">CCM 7228</strain>
    </source>
</reference>
<organism evidence="1 2">
    <name type="scientific">Metabacillus herbersteinensis</name>
    <dbReference type="NCBI Taxonomy" id="283816"/>
    <lineage>
        <taxon>Bacteria</taxon>
        <taxon>Bacillati</taxon>
        <taxon>Bacillota</taxon>
        <taxon>Bacilli</taxon>
        <taxon>Bacillales</taxon>
        <taxon>Bacillaceae</taxon>
        <taxon>Metabacillus</taxon>
    </lineage>
</organism>
<proteinExistence type="predicted"/>
<protein>
    <submittedName>
        <fullName evidence="1">Uncharacterized protein</fullName>
    </submittedName>
</protein>
<dbReference type="EMBL" id="JBHLVO010000006">
    <property type="protein sequence ID" value="MFC0271850.1"/>
    <property type="molecule type" value="Genomic_DNA"/>
</dbReference>
<evidence type="ECO:0000313" key="1">
    <source>
        <dbReference type="EMBL" id="MFC0271850.1"/>
    </source>
</evidence>
<accession>A0ABV6GDT5</accession>
<keyword evidence="2" id="KW-1185">Reference proteome</keyword>